<organism evidence="2">
    <name type="scientific">uncultured Caudovirales phage</name>
    <dbReference type="NCBI Taxonomy" id="2100421"/>
    <lineage>
        <taxon>Viruses</taxon>
        <taxon>Duplodnaviria</taxon>
        <taxon>Heunggongvirae</taxon>
        <taxon>Uroviricota</taxon>
        <taxon>Caudoviricetes</taxon>
        <taxon>Peduoviridae</taxon>
        <taxon>Maltschvirus</taxon>
        <taxon>Maltschvirus maltsch</taxon>
    </lineage>
</organism>
<protein>
    <submittedName>
        <fullName evidence="2">Uncharacterized protein</fullName>
    </submittedName>
</protein>
<evidence type="ECO:0000256" key="1">
    <source>
        <dbReference type="SAM" id="MobiDB-lite"/>
    </source>
</evidence>
<feature type="region of interest" description="Disordered" evidence="1">
    <location>
        <begin position="369"/>
        <end position="411"/>
    </location>
</feature>
<accession>A0A6J5R4M0</accession>
<gene>
    <name evidence="2" type="ORF">UFOVP1229_97</name>
</gene>
<evidence type="ECO:0000313" key="2">
    <source>
        <dbReference type="EMBL" id="CAB4191703.1"/>
    </source>
</evidence>
<reference evidence="2" key="1">
    <citation type="submission" date="2020-05" db="EMBL/GenBank/DDBJ databases">
        <authorList>
            <person name="Chiriac C."/>
            <person name="Salcher M."/>
            <person name="Ghai R."/>
            <person name="Kavagutti S V."/>
        </authorList>
    </citation>
    <scope>NUCLEOTIDE SEQUENCE</scope>
</reference>
<name>A0A6J5R4M0_9CAUD</name>
<proteinExistence type="predicted"/>
<dbReference type="EMBL" id="LR797178">
    <property type="protein sequence ID" value="CAB4191703.1"/>
    <property type="molecule type" value="Genomic_DNA"/>
</dbReference>
<feature type="compositionally biased region" description="Polar residues" evidence="1">
    <location>
        <begin position="400"/>
        <end position="411"/>
    </location>
</feature>
<sequence>MNQQMTPRELYEVKSVGYAPPPGHRGSMMDMGLPNFTLRQVEQMRRDSQVKLGMAIKTAPLMHVKFECTGRPDIVQFVTGQMKSVWDEAITKISSALWYKVHASEPIYRKNQNTGLMEIAGLKDFYPGDVEFLEQSKQLIGLRIRSYQGSSVDNPNGYFDLMGMKGFHYIHRQEFGGRNGVSELEASFQPWLAKVGPDGALAVRTMWFYKNAYDSGIIFHPPGVYEYIAGGNVVQIPYRDLARQAVERATSGAVWAFPQSYDEKGNRMWEFVSPKLNGDGKSLIDYCEQLNTEILRGMGIPDDIISQTGGTGSYAGRSIPFQAFLTSQNDTVRAIFQAIEKQILANLAMWNFGSRDFEFHDVQVDRDKLLPQDQPQPPAGMTPPQMGASQDPNAMAMQAQVEQPTQPAVAA</sequence>